<gene>
    <name evidence="1" type="ORF">BJ976_001890</name>
</gene>
<name>A0A4Y8WWN0_9MICC</name>
<evidence type="ECO:0000313" key="1">
    <source>
        <dbReference type="EMBL" id="MBB4883539.1"/>
    </source>
</evidence>
<reference evidence="1 2" key="1">
    <citation type="submission" date="2020-08" db="EMBL/GenBank/DDBJ databases">
        <title>Sequencing the genomes of 1000 actinobacteria strains.</title>
        <authorList>
            <person name="Klenk H.-P."/>
        </authorList>
    </citation>
    <scope>NUCLEOTIDE SEQUENCE [LARGE SCALE GENOMIC DNA]</scope>
    <source>
        <strain evidence="1 2">DSM 19079</strain>
    </source>
</reference>
<evidence type="ECO:0000313" key="2">
    <source>
        <dbReference type="Proteomes" id="UP000560081"/>
    </source>
</evidence>
<comment type="caution">
    <text evidence="1">The sequence shown here is derived from an EMBL/GenBank/DDBJ whole genome shotgun (WGS) entry which is preliminary data.</text>
</comment>
<keyword evidence="2" id="KW-1185">Reference proteome</keyword>
<proteinExistence type="predicted"/>
<protein>
    <submittedName>
        <fullName evidence="1">Uncharacterized protein</fullName>
    </submittedName>
</protein>
<organism evidence="1 2">
    <name type="scientific">Micrococcus flavus</name>
    <dbReference type="NCBI Taxonomy" id="384602"/>
    <lineage>
        <taxon>Bacteria</taxon>
        <taxon>Bacillati</taxon>
        <taxon>Actinomycetota</taxon>
        <taxon>Actinomycetes</taxon>
        <taxon>Micrococcales</taxon>
        <taxon>Micrococcaceae</taxon>
        <taxon>Micrococcus</taxon>
    </lineage>
</organism>
<dbReference type="Proteomes" id="UP000560081">
    <property type="component" value="Unassembled WGS sequence"/>
</dbReference>
<dbReference type="EMBL" id="JACHMC010000001">
    <property type="protein sequence ID" value="MBB4883539.1"/>
    <property type="molecule type" value="Genomic_DNA"/>
</dbReference>
<dbReference type="AlphaFoldDB" id="A0A4Y8WWN0"/>
<accession>A0A4Y8WWN0</accession>
<dbReference type="RefSeq" id="WP_135030684.1">
    <property type="nucleotide sequence ID" value="NZ_BMLA01000016.1"/>
</dbReference>
<dbReference type="OrthoDB" id="5150392at2"/>
<sequence>MSDDTPPTNETPELPPTLPFDDFAQKIYLEEIQRHSMRGIRAARRLGKAVGILMQLHSPGGPVLTADEQEGTHQYAFDNAETLVSEAAMVAQLLWPDTRKGPGETREACKRRKAYANERGSKLRQILDVRNDSPINAKALRNSIQHFDERLDAVTMDLPRIILRDNIGPINMISGMEGLENMHLHHFNPEDGRYTILGDSASLPDVAQELQTILQRIETAFRERGQSL</sequence>